<feature type="region of interest" description="Disordered" evidence="1">
    <location>
        <begin position="1"/>
        <end position="46"/>
    </location>
</feature>
<proteinExistence type="predicted"/>
<accession>A0ABQ3XFX2</accession>
<dbReference type="Proteomes" id="UP000612282">
    <property type="component" value="Unassembled WGS sequence"/>
</dbReference>
<gene>
    <name evidence="2" type="ORF">Aco03nite_058020</name>
</gene>
<comment type="caution">
    <text evidence="2">The sequence shown here is derived from an EMBL/GenBank/DDBJ whole genome shotgun (WGS) entry which is preliminary data.</text>
</comment>
<sequence>MIPPPDRPATAGPDAALTENPPPRSRPRRGGPVRPGGTADDRYGRRTLLIPLDTRGTGSWRMSDSLIRVIPADPVWQPTAEDAAKAVTFVEELFAGPGAGVDEVETVFYERITVIDGASSWRISSVHGPTARSGSSGSGIC</sequence>
<evidence type="ECO:0008006" key="4">
    <source>
        <dbReference type="Google" id="ProtNLM"/>
    </source>
</evidence>
<reference evidence="2 3" key="1">
    <citation type="submission" date="2021-01" db="EMBL/GenBank/DDBJ databases">
        <title>Whole genome shotgun sequence of Actinoplanes couchii NBRC 106145.</title>
        <authorList>
            <person name="Komaki H."/>
            <person name="Tamura T."/>
        </authorList>
    </citation>
    <scope>NUCLEOTIDE SEQUENCE [LARGE SCALE GENOMIC DNA]</scope>
    <source>
        <strain evidence="2 3">NBRC 106145</strain>
    </source>
</reference>
<evidence type="ECO:0000256" key="1">
    <source>
        <dbReference type="SAM" id="MobiDB-lite"/>
    </source>
</evidence>
<keyword evidence="3" id="KW-1185">Reference proteome</keyword>
<evidence type="ECO:0000313" key="2">
    <source>
        <dbReference type="EMBL" id="GID57398.1"/>
    </source>
</evidence>
<name>A0ABQ3XFX2_9ACTN</name>
<organism evidence="2 3">
    <name type="scientific">Actinoplanes couchii</name>
    <dbReference type="NCBI Taxonomy" id="403638"/>
    <lineage>
        <taxon>Bacteria</taxon>
        <taxon>Bacillati</taxon>
        <taxon>Actinomycetota</taxon>
        <taxon>Actinomycetes</taxon>
        <taxon>Micromonosporales</taxon>
        <taxon>Micromonosporaceae</taxon>
        <taxon>Actinoplanes</taxon>
    </lineage>
</organism>
<evidence type="ECO:0000313" key="3">
    <source>
        <dbReference type="Proteomes" id="UP000612282"/>
    </source>
</evidence>
<protein>
    <recommendedName>
        <fullName evidence="4">SnoaL-like domain-containing protein</fullName>
    </recommendedName>
</protein>
<dbReference type="EMBL" id="BOMG01000072">
    <property type="protein sequence ID" value="GID57398.1"/>
    <property type="molecule type" value="Genomic_DNA"/>
</dbReference>